<dbReference type="Pfam" id="PF13456">
    <property type="entry name" value="RVT_3"/>
    <property type="match status" value="1"/>
</dbReference>
<dbReference type="AlphaFoldDB" id="A0A835ENT6"/>
<dbReference type="OrthoDB" id="687440at2759"/>
<protein>
    <recommendedName>
        <fullName evidence="6">SRR1-like domain-containing protein</fullName>
    </recommendedName>
</protein>
<feature type="domain" description="SRR1-like" evidence="2">
    <location>
        <begin position="45"/>
        <end position="172"/>
    </location>
</feature>
<dbReference type="GO" id="GO:0005634">
    <property type="term" value="C:nucleus"/>
    <property type="evidence" value="ECO:0007669"/>
    <property type="project" value="TreeGrafter"/>
</dbReference>
<evidence type="ECO:0000256" key="1">
    <source>
        <dbReference type="SAM" id="MobiDB-lite"/>
    </source>
</evidence>
<evidence type="ECO:0000259" key="2">
    <source>
        <dbReference type="Pfam" id="PF07985"/>
    </source>
</evidence>
<dbReference type="EMBL" id="JACEFO010001787">
    <property type="protein sequence ID" value="KAF8702246.1"/>
    <property type="molecule type" value="Genomic_DNA"/>
</dbReference>
<dbReference type="InterPro" id="IPR044730">
    <property type="entry name" value="RNase_H-like_dom_plant"/>
</dbReference>
<evidence type="ECO:0008006" key="6">
    <source>
        <dbReference type="Google" id="ProtNLM"/>
    </source>
</evidence>
<dbReference type="PANTHER" id="PTHR28626:SF7">
    <property type="entry name" value="OS04G0588900 PROTEIN"/>
    <property type="match status" value="1"/>
</dbReference>
<evidence type="ECO:0000313" key="5">
    <source>
        <dbReference type="Proteomes" id="UP000636709"/>
    </source>
</evidence>
<comment type="caution">
    <text evidence="4">The sequence shown here is derived from an EMBL/GenBank/DDBJ whole genome shotgun (WGS) entry which is preliminary data.</text>
</comment>
<keyword evidence="5" id="KW-1185">Reference proteome</keyword>
<sequence>MGDHARLVASMRLAMELAASSRFFAKLSDLFASDAAFGEALARVRGSSTERLRVVAYGLGGAEYSWAPRFRLAVLLLLRDAFPETVGTVEVVCPTASPVERRAMEDLGCVVTASVQQCRPVRDPTLIFTPYADRVFFENLLTLNWSADQLGKIVLLGLSFSAMVKMLELNMSKQEKFGVTEQRKYLSVIFMEVESDVFGAGNDSMRVWSTVNVQMNYDAQLVGWHLNPTDAYIEGKDIKEAASIVKEVRETMRDVKSSSLYTKFIDQLNENPSIGDHISSILEANECMGLVIYGIGSFEFNVNSQYQLAFALLLKEDKVFPVGDIEIYDPALSPADVKACFDLGVRVLLVNEQCQRSVEKPTLFYLEVLEVDDAMDIYSKLPRLTLKEKFYRNFELELEYVSYLAFDHVASLLMQSEERISRPFREDHCDHKDDGTPFWGDVFRHRLPAMKRMTWSPPPKGWIKLNFHGIGCSKGRPACIGGILHDDKGEVLSYYAGQVGKVDKTVASALALEMGLQKMIDLHEPVFKLIIEGDNLAVIRWCNRISHPPERAFESFSRSYWYMDLRQTEAPAPDDQPGKCNEETGEDKDGGSKDGDVDDGSSDKEDEDGSSPSSDLEFVIPPGWAQREYIAWHVEEANRVTIRLARVGVHLPGVILHQSTMCDCGNGMDMENDKSDVTWFLHGFDEDDDIVKKIKQVKI</sequence>
<reference evidence="4" key="1">
    <citation type="submission" date="2020-07" db="EMBL/GenBank/DDBJ databases">
        <title>Genome sequence and genetic diversity analysis of an under-domesticated orphan crop, white fonio (Digitaria exilis).</title>
        <authorList>
            <person name="Bennetzen J.L."/>
            <person name="Chen S."/>
            <person name="Ma X."/>
            <person name="Wang X."/>
            <person name="Yssel A.E.J."/>
            <person name="Chaluvadi S.R."/>
            <person name="Johnson M."/>
            <person name="Gangashetty P."/>
            <person name="Hamidou F."/>
            <person name="Sanogo M.D."/>
            <person name="Zwaenepoel A."/>
            <person name="Wallace J."/>
            <person name="Van De Peer Y."/>
            <person name="Van Deynze A."/>
        </authorList>
    </citation>
    <scope>NUCLEOTIDE SEQUENCE</scope>
    <source>
        <tissue evidence="4">Leaves</tissue>
    </source>
</reference>
<evidence type="ECO:0000313" key="4">
    <source>
        <dbReference type="EMBL" id="KAF8702246.1"/>
    </source>
</evidence>
<dbReference type="Proteomes" id="UP000636709">
    <property type="component" value="Unassembled WGS sequence"/>
</dbReference>
<feature type="compositionally biased region" description="Acidic residues" evidence="1">
    <location>
        <begin position="596"/>
        <end position="609"/>
    </location>
</feature>
<gene>
    <name evidence="4" type="ORF">HU200_033012</name>
</gene>
<evidence type="ECO:0000259" key="3">
    <source>
        <dbReference type="Pfam" id="PF13456"/>
    </source>
</evidence>
<dbReference type="InterPro" id="IPR040044">
    <property type="entry name" value="SRR1L"/>
</dbReference>
<feature type="compositionally biased region" description="Basic and acidic residues" evidence="1">
    <location>
        <begin position="576"/>
        <end position="595"/>
    </location>
</feature>
<dbReference type="PANTHER" id="PTHR28626">
    <property type="entry name" value="SRR1-LIKE PROTEIN"/>
    <property type="match status" value="1"/>
</dbReference>
<dbReference type="Pfam" id="PF07985">
    <property type="entry name" value="SRR1"/>
    <property type="match status" value="2"/>
</dbReference>
<dbReference type="CDD" id="cd06222">
    <property type="entry name" value="RNase_H_like"/>
    <property type="match status" value="1"/>
</dbReference>
<feature type="domain" description="SRR1-like" evidence="2">
    <location>
        <begin position="283"/>
        <end position="366"/>
    </location>
</feature>
<dbReference type="InterPro" id="IPR012942">
    <property type="entry name" value="SRR1-like"/>
</dbReference>
<feature type="domain" description="RNase H type-1" evidence="3">
    <location>
        <begin position="474"/>
        <end position="547"/>
    </location>
</feature>
<organism evidence="4 5">
    <name type="scientific">Digitaria exilis</name>
    <dbReference type="NCBI Taxonomy" id="1010633"/>
    <lineage>
        <taxon>Eukaryota</taxon>
        <taxon>Viridiplantae</taxon>
        <taxon>Streptophyta</taxon>
        <taxon>Embryophyta</taxon>
        <taxon>Tracheophyta</taxon>
        <taxon>Spermatophyta</taxon>
        <taxon>Magnoliopsida</taxon>
        <taxon>Liliopsida</taxon>
        <taxon>Poales</taxon>
        <taxon>Poaceae</taxon>
        <taxon>PACMAD clade</taxon>
        <taxon>Panicoideae</taxon>
        <taxon>Panicodae</taxon>
        <taxon>Paniceae</taxon>
        <taxon>Anthephorinae</taxon>
        <taxon>Digitaria</taxon>
    </lineage>
</organism>
<dbReference type="GO" id="GO:0004523">
    <property type="term" value="F:RNA-DNA hybrid ribonuclease activity"/>
    <property type="evidence" value="ECO:0007669"/>
    <property type="project" value="InterPro"/>
</dbReference>
<feature type="region of interest" description="Disordered" evidence="1">
    <location>
        <begin position="569"/>
        <end position="617"/>
    </location>
</feature>
<dbReference type="InterPro" id="IPR002156">
    <property type="entry name" value="RNaseH_domain"/>
</dbReference>
<dbReference type="GO" id="GO:0005737">
    <property type="term" value="C:cytoplasm"/>
    <property type="evidence" value="ECO:0007669"/>
    <property type="project" value="TreeGrafter"/>
</dbReference>
<dbReference type="GO" id="GO:0003676">
    <property type="term" value="F:nucleic acid binding"/>
    <property type="evidence" value="ECO:0007669"/>
    <property type="project" value="InterPro"/>
</dbReference>
<accession>A0A835ENT6</accession>
<proteinExistence type="predicted"/>
<name>A0A835ENT6_9POAL</name>